<feature type="domain" description="MmgE/PrpD N-terminal" evidence="2">
    <location>
        <begin position="45"/>
        <end position="264"/>
    </location>
</feature>
<reference evidence="4 5" key="1">
    <citation type="submission" date="2019-07" db="EMBL/GenBank/DDBJ databases">
        <title>Qingshengfaniella alkalisoli gen. nov., sp. nov., isolated from saline soil.</title>
        <authorList>
            <person name="Xu L."/>
            <person name="Huang X.-X."/>
            <person name="Sun J.-Q."/>
        </authorList>
    </citation>
    <scope>NUCLEOTIDE SEQUENCE [LARGE SCALE GENOMIC DNA]</scope>
    <source>
        <strain evidence="4 5">DSM 27279</strain>
    </source>
</reference>
<dbReference type="InterPro" id="IPR045336">
    <property type="entry name" value="MmgE_PrpD_N"/>
</dbReference>
<dbReference type="PANTHER" id="PTHR16943:SF8">
    <property type="entry name" value="2-METHYLCITRATE DEHYDRATASE"/>
    <property type="match status" value="1"/>
</dbReference>
<evidence type="ECO:0000313" key="4">
    <source>
        <dbReference type="EMBL" id="TSH93087.1"/>
    </source>
</evidence>
<dbReference type="InterPro" id="IPR042183">
    <property type="entry name" value="MmgE/PrpD_sf_1"/>
</dbReference>
<evidence type="ECO:0000259" key="2">
    <source>
        <dbReference type="Pfam" id="PF03972"/>
    </source>
</evidence>
<gene>
    <name evidence="4" type="ORF">FOZ76_17045</name>
</gene>
<sequence length="483" mass="51378">MGQGDQGHGHHDPAVTALGLGPPCVLRKECHRMNAAMQSDMLERLVAITGSVRYENLSAACVHAAKRAILDSLGCAIAAIGCEPVRIAASAMPAGAPEATVIGESGKSSLERAVLLNGMLLRYLDLLDVYRAQDACHPSENVSLALAAVESCQGSGRGLIEAVVAGYEAQSRLARLFSLQHMGMHHVSAAGLVAPLVIARAWQLSPEVAAHAAALSGVRQFTLHALSKGNLSMAKAIGYAWSCKEALLAVRLAQGGYTGPVHLLNWLTHDGQAKGSLDCTALAGDDTALIEHVSFKQFPVQVDLQTPNEVAQRLHARLDHAEIELVEIAMPGRAVERTADPSKFQPGTRETADHSLPVSVAISLLDGRLTATQFEHGRWADPEVGALVARTRVVVDDEMAAAHPQGSPARVTVTTRDGRCFSEFEAVASGDRARPLDDTALERKFMLNVLPVLGEARAREIVEAVASLDKLERIDELTHLLAA</sequence>
<dbReference type="InterPro" id="IPR036148">
    <property type="entry name" value="MmgE/PrpD_sf"/>
</dbReference>
<keyword evidence="5" id="KW-1185">Reference proteome</keyword>
<evidence type="ECO:0000313" key="5">
    <source>
        <dbReference type="Proteomes" id="UP000318405"/>
    </source>
</evidence>
<feature type="domain" description="MmgE/PrpD C-terminal" evidence="3">
    <location>
        <begin position="298"/>
        <end position="469"/>
    </location>
</feature>
<dbReference type="Pfam" id="PF19305">
    <property type="entry name" value="MmgE_PrpD_C"/>
    <property type="match status" value="1"/>
</dbReference>
<proteinExistence type="inferred from homology"/>
<protein>
    <submittedName>
        <fullName evidence="4">MmgE/PrpD family protein</fullName>
    </submittedName>
</protein>
<dbReference type="Gene3D" id="1.10.4100.10">
    <property type="entry name" value="2-methylcitrate dehydratase PrpD"/>
    <property type="match status" value="1"/>
</dbReference>
<dbReference type="AlphaFoldDB" id="A0A556AJM4"/>
<dbReference type="OrthoDB" id="9797528at2"/>
<comment type="caution">
    <text evidence="4">The sequence shown here is derived from an EMBL/GenBank/DDBJ whole genome shotgun (WGS) entry which is preliminary data.</text>
</comment>
<accession>A0A556AJM4</accession>
<dbReference type="Pfam" id="PF03972">
    <property type="entry name" value="MmgE_PrpD_N"/>
    <property type="match status" value="1"/>
</dbReference>
<dbReference type="EMBL" id="VLTJ01000029">
    <property type="protein sequence ID" value="TSH93087.1"/>
    <property type="molecule type" value="Genomic_DNA"/>
</dbReference>
<dbReference type="PANTHER" id="PTHR16943">
    <property type="entry name" value="2-METHYLCITRATE DEHYDRATASE-RELATED"/>
    <property type="match status" value="1"/>
</dbReference>
<dbReference type="InterPro" id="IPR042188">
    <property type="entry name" value="MmgE/PrpD_sf_2"/>
</dbReference>
<evidence type="ECO:0000256" key="1">
    <source>
        <dbReference type="ARBA" id="ARBA00006174"/>
    </source>
</evidence>
<evidence type="ECO:0000259" key="3">
    <source>
        <dbReference type="Pfam" id="PF19305"/>
    </source>
</evidence>
<name>A0A556AJM4_9BURK</name>
<dbReference type="GO" id="GO:0016829">
    <property type="term" value="F:lyase activity"/>
    <property type="evidence" value="ECO:0007669"/>
    <property type="project" value="InterPro"/>
</dbReference>
<dbReference type="Proteomes" id="UP000318405">
    <property type="component" value="Unassembled WGS sequence"/>
</dbReference>
<dbReference type="InterPro" id="IPR045337">
    <property type="entry name" value="MmgE_PrpD_C"/>
</dbReference>
<organism evidence="4 5">
    <name type="scientific">Verticiella sediminum</name>
    <dbReference type="NCBI Taxonomy" id="1247510"/>
    <lineage>
        <taxon>Bacteria</taxon>
        <taxon>Pseudomonadati</taxon>
        <taxon>Pseudomonadota</taxon>
        <taxon>Betaproteobacteria</taxon>
        <taxon>Burkholderiales</taxon>
        <taxon>Alcaligenaceae</taxon>
        <taxon>Verticiella</taxon>
    </lineage>
</organism>
<dbReference type="InterPro" id="IPR005656">
    <property type="entry name" value="MmgE_PrpD"/>
</dbReference>
<dbReference type="Gene3D" id="3.30.1330.120">
    <property type="entry name" value="2-methylcitrate dehydratase PrpD"/>
    <property type="match status" value="1"/>
</dbReference>
<dbReference type="SUPFAM" id="SSF103378">
    <property type="entry name" value="2-methylcitrate dehydratase PrpD"/>
    <property type="match status" value="1"/>
</dbReference>
<comment type="similarity">
    <text evidence="1">Belongs to the PrpD family.</text>
</comment>